<dbReference type="InterPro" id="IPR008847">
    <property type="entry name" value="Suf"/>
</dbReference>
<dbReference type="GO" id="GO:0071004">
    <property type="term" value="C:U2-type prespliceosome"/>
    <property type="evidence" value="ECO:0007669"/>
    <property type="project" value="TreeGrafter"/>
</dbReference>
<evidence type="ECO:0000256" key="5">
    <source>
        <dbReference type="ARBA" id="ARBA00023242"/>
    </source>
</evidence>
<comment type="similarity">
    <text evidence="6">Belongs to the PRP39 family.</text>
</comment>
<protein>
    <recommendedName>
        <fullName evidence="9">RRM domain-containing protein</fullName>
    </recommendedName>
</protein>
<dbReference type="GO" id="GO:0030627">
    <property type="term" value="F:pre-mRNA 5'-splice site binding"/>
    <property type="evidence" value="ECO:0007669"/>
    <property type="project" value="TreeGrafter"/>
</dbReference>
<evidence type="ECO:0000256" key="7">
    <source>
        <dbReference type="PROSITE-ProRule" id="PRU00176"/>
    </source>
</evidence>
<feature type="domain" description="RRM" evidence="9">
    <location>
        <begin position="1032"/>
        <end position="1108"/>
    </location>
</feature>
<keyword evidence="7" id="KW-0694">RNA-binding</keyword>
<dbReference type="Gene3D" id="3.30.70.330">
    <property type="match status" value="2"/>
</dbReference>
<feature type="compositionally biased region" description="Basic and acidic residues" evidence="8">
    <location>
        <begin position="930"/>
        <end position="954"/>
    </location>
</feature>
<dbReference type="SUPFAM" id="SSF48452">
    <property type="entry name" value="TPR-like"/>
    <property type="match status" value="1"/>
</dbReference>
<dbReference type="PROSITE" id="PS50102">
    <property type="entry name" value="RRM"/>
    <property type="match status" value="2"/>
</dbReference>
<feature type="region of interest" description="Disordered" evidence="8">
    <location>
        <begin position="1106"/>
        <end position="1140"/>
    </location>
</feature>
<evidence type="ECO:0000256" key="8">
    <source>
        <dbReference type="SAM" id="MobiDB-lite"/>
    </source>
</evidence>
<dbReference type="GO" id="GO:0000243">
    <property type="term" value="C:commitment complex"/>
    <property type="evidence" value="ECO:0007669"/>
    <property type="project" value="TreeGrafter"/>
</dbReference>
<keyword evidence="3" id="KW-0677">Repeat</keyword>
<sequence>MNESREFIENNWNNHSSNDLDSFKQKLIEDPWDQDLYTEAIHLASTQNDYNSLDYFRNEFFKHCIVDDDFWISYIEEKKSCLTKDAVIELYKFAVKNEPSVYIWLSYLRFVFENSHTFSEYNDLRQLFETSLEVLGLHALDGPQLWSEYRLFEQKLLSKVQKDEYMNQIDRIRSLFYRQLKIPLAGLPDLLDEYLVWEEELPIEYRKSIDEGENAHKIGFEAWELRKCFELKIQSDFHEMMSRDNMNSLWNDYIDFELKCGDMPRIMMVYHRAMDDLGYERDDLWINYANYALQTSYAKSLSVCERACKHMPRSLNIWINYFLVVSSKSENVQDIVDLLNKANTAIQDIDHKISLHITAADCVRRIDLKDVYNCRFILSKCAELKPEYTSRAVYRLLTYWSKYELKLLSFNIESEYVKVVEKLFEKFKGESFCWLYLIDTVKGLNPESPHISNIVSHIYRGYSSLVDFNSEFEPTTLHMLIIWLYELSLSVVNGNDLADEYIDYVQSSGVVEDIKRAHKVVAAHSTPTSRPYSSTSRSDSLSLNSLIKRDRRRRKFETFSETSSDSGSHSSWVRRPQFFASGLRSPILSVKDSDSLRSPKMGYRDFSAKDSEPRSSRLTLKDLETVTRATWDGYESAEPSIAPAVPPNAPMPPPSSPVISRITSRLSNSGSCTPDLTPEFNISKGSCLPPPLVLSGHFNNEASSDCVKLSDTIANSDYKLNFSTADSESLAERLSSDTESQSDRFDSPTIKSPAKPTTLGFNQLSSGSPTSGPVPGDSDTSVAGGHFLLSKKECVMNWLTGLSESSTVFVSGFDFSQISELKEFFSKQPGFIELRPVSKKNCCYVEFATSQDASLAIETSKICFKDNPTISAKVSRPTKPLFEDRVVFVRVLNNKYTLSKLKSVIGEFFKTHGYEARDIRTTRFPTSPKILEDDHSKQDSDSSHGKDDGSSSEKGEKLGCYVEFGFDNASKRLIRKFINEYGWPINVNYSALDLQILPSIPIIHNPNRNEFSNYPDRTSKTDDSATTSVDSNELYICNLNYKTDENGLRSYLEQNFGPVKSLTICRDSNGNSKGYAFVEFEEDGVYTKFIKSSLVLDDRKLYVSKSNSQGRSKLQQRSTQAQDDQASNPPARSKYKRKYTDYKSKVVETYSKLKKRIKLN</sequence>
<gene>
    <name evidence="10" type="ORF">MACK_003124</name>
</gene>
<feature type="compositionally biased region" description="Low complexity" evidence="8">
    <location>
        <begin position="765"/>
        <end position="778"/>
    </location>
</feature>
<evidence type="ECO:0000256" key="1">
    <source>
        <dbReference type="ARBA" id="ARBA00004123"/>
    </source>
</evidence>
<feature type="compositionally biased region" description="Basic and acidic residues" evidence="8">
    <location>
        <begin position="731"/>
        <end position="746"/>
    </location>
</feature>
<dbReference type="GO" id="GO:0000395">
    <property type="term" value="P:mRNA 5'-splice site recognition"/>
    <property type="evidence" value="ECO:0007669"/>
    <property type="project" value="TreeGrafter"/>
</dbReference>
<keyword evidence="4" id="KW-0508">mRNA splicing</keyword>
<feature type="domain" description="RRM" evidence="9">
    <location>
        <begin position="806"/>
        <end position="877"/>
    </location>
</feature>
<accession>A0A976MFI6</accession>
<dbReference type="EMBL" id="CP056072">
    <property type="protein sequence ID" value="UKK03022.2"/>
    <property type="molecule type" value="Genomic_DNA"/>
</dbReference>
<name>A0A976MFI6_THEOR</name>
<dbReference type="SMART" id="SM00360">
    <property type="entry name" value="RRM"/>
    <property type="match status" value="2"/>
</dbReference>
<keyword evidence="5" id="KW-0539">Nucleus</keyword>
<dbReference type="Pfam" id="PF00076">
    <property type="entry name" value="RRM_1"/>
    <property type="match status" value="2"/>
</dbReference>
<dbReference type="InterPro" id="IPR011990">
    <property type="entry name" value="TPR-like_helical_dom_sf"/>
</dbReference>
<evidence type="ECO:0000259" key="9">
    <source>
        <dbReference type="PROSITE" id="PS50102"/>
    </source>
</evidence>
<dbReference type="Pfam" id="PF05843">
    <property type="entry name" value="Suf"/>
    <property type="match status" value="1"/>
</dbReference>
<dbReference type="InterPro" id="IPR003107">
    <property type="entry name" value="HAT"/>
</dbReference>
<dbReference type="Gene3D" id="1.25.40.10">
    <property type="entry name" value="Tetratricopeptide repeat domain"/>
    <property type="match status" value="2"/>
</dbReference>
<dbReference type="CDD" id="cd00590">
    <property type="entry name" value="RRM_SF"/>
    <property type="match status" value="1"/>
</dbReference>
<dbReference type="Proteomes" id="UP000244811">
    <property type="component" value="Chromosome 4"/>
</dbReference>
<keyword evidence="2" id="KW-0507">mRNA processing</keyword>
<reference evidence="10" key="1">
    <citation type="submission" date="2022-07" db="EMBL/GenBank/DDBJ databases">
        <title>Evaluation of T. orientalis genome assembly methods using nanopore sequencing and analysis of variation between genomes.</title>
        <authorList>
            <person name="Yam J."/>
            <person name="Micallef M.L."/>
            <person name="Liu M."/>
            <person name="Djordjevic S.P."/>
            <person name="Bogema D.R."/>
            <person name="Jenkins C."/>
        </authorList>
    </citation>
    <scope>NUCLEOTIDE SEQUENCE</scope>
    <source>
        <strain evidence="10">Goon Nure</strain>
    </source>
</reference>
<dbReference type="PANTHER" id="PTHR17204">
    <property type="entry name" value="PRE-MRNA PROCESSING PROTEIN PRP39-RELATED"/>
    <property type="match status" value="1"/>
</dbReference>
<evidence type="ECO:0000313" key="10">
    <source>
        <dbReference type="EMBL" id="UKK03022.2"/>
    </source>
</evidence>
<evidence type="ECO:0000256" key="2">
    <source>
        <dbReference type="ARBA" id="ARBA00022664"/>
    </source>
</evidence>
<evidence type="ECO:0000313" key="11">
    <source>
        <dbReference type="Proteomes" id="UP000244811"/>
    </source>
</evidence>
<organism evidence="10 11">
    <name type="scientific">Theileria orientalis</name>
    <dbReference type="NCBI Taxonomy" id="68886"/>
    <lineage>
        <taxon>Eukaryota</taxon>
        <taxon>Sar</taxon>
        <taxon>Alveolata</taxon>
        <taxon>Apicomplexa</taxon>
        <taxon>Aconoidasida</taxon>
        <taxon>Piroplasmida</taxon>
        <taxon>Theileriidae</taxon>
        <taxon>Theileria</taxon>
    </lineage>
</organism>
<feature type="region of interest" description="Disordered" evidence="8">
    <location>
        <begin position="925"/>
        <end position="954"/>
    </location>
</feature>
<feature type="compositionally biased region" description="Polar residues" evidence="8">
    <location>
        <begin position="1106"/>
        <end position="1130"/>
    </location>
</feature>
<evidence type="ECO:0000256" key="3">
    <source>
        <dbReference type="ARBA" id="ARBA00022737"/>
    </source>
</evidence>
<dbReference type="InterPro" id="IPR012677">
    <property type="entry name" value="Nucleotide-bd_a/b_plait_sf"/>
</dbReference>
<dbReference type="InterPro" id="IPR000504">
    <property type="entry name" value="RRM_dom"/>
</dbReference>
<evidence type="ECO:0000256" key="6">
    <source>
        <dbReference type="ARBA" id="ARBA00038019"/>
    </source>
</evidence>
<dbReference type="InterPro" id="IPR035979">
    <property type="entry name" value="RBD_domain_sf"/>
</dbReference>
<proteinExistence type="inferred from homology"/>
<evidence type="ECO:0000256" key="4">
    <source>
        <dbReference type="ARBA" id="ARBA00023187"/>
    </source>
</evidence>
<feature type="region of interest" description="Disordered" evidence="8">
    <location>
        <begin position="731"/>
        <end position="779"/>
    </location>
</feature>
<dbReference type="GO" id="GO:0005685">
    <property type="term" value="C:U1 snRNP"/>
    <property type="evidence" value="ECO:0007669"/>
    <property type="project" value="TreeGrafter"/>
</dbReference>
<dbReference type="SUPFAM" id="SSF54928">
    <property type="entry name" value="RNA-binding domain, RBD"/>
    <property type="match status" value="2"/>
</dbReference>
<dbReference type="PANTHER" id="PTHR17204:SF5">
    <property type="entry name" value="PRE-MRNA-PROCESSING FACTOR 39"/>
    <property type="match status" value="1"/>
</dbReference>
<comment type="subcellular location">
    <subcellularLocation>
        <location evidence="1">Nucleus</location>
    </subcellularLocation>
</comment>
<dbReference type="AlphaFoldDB" id="A0A976MFI6"/>
<dbReference type="SMART" id="SM00386">
    <property type="entry name" value="HAT"/>
    <property type="match status" value="6"/>
</dbReference>